<feature type="coiled-coil region" evidence="1">
    <location>
        <begin position="271"/>
        <end position="298"/>
    </location>
</feature>
<gene>
    <name evidence="3" type="ORF">RIF29_12434</name>
</gene>
<feature type="region of interest" description="Disordered" evidence="2">
    <location>
        <begin position="49"/>
        <end position="74"/>
    </location>
</feature>
<comment type="caution">
    <text evidence="3">The sequence shown here is derived from an EMBL/GenBank/DDBJ whole genome shotgun (WGS) entry which is preliminary data.</text>
</comment>
<name>A0AAN9P0Y6_CROPI</name>
<feature type="region of interest" description="Disordered" evidence="2">
    <location>
        <begin position="1"/>
        <end position="22"/>
    </location>
</feature>
<reference evidence="3 4" key="1">
    <citation type="submission" date="2024-01" db="EMBL/GenBank/DDBJ databases">
        <title>The genomes of 5 underutilized Papilionoideae crops provide insights into root nodulation and disease resistanc.</title>
        <authorList>
            <person name="Yuan L."/>
        </authorList>
    </citation>
    <scope>NUCLEOTIDE SEQUENCE [LARGE SCALE GENOMIC DNA]</scope>
    <source>
        <strain evidence="3">ZHUSHIDOU_FW_LH</strain>
        <tissue evidence="3">Leaf</tissue>
    </source>
</reference>
<proteinExistence type="predicted"/>
<dbReference type="EMBL" id="JAYWIO010000002">
    <property type="protein sequence ID" value="KAK7283128.1"/>
    <property type="molecule type" value="Genomic_DNA"/>
</dbReference>
<dbReference type="PANTHER" id="PTHR33476">
    <property type="entry name" value="EMB|CAB62613.1"/>
    <property type="match status" value="1"/>
</dbReference>
<dbReference type="PANTHER" id="PTHR33476:SF22">
    <property type="entry name" value="PROTEIN POLAR LOCALIZATION DURING ASYMMETRIC DIVISION AND REDISTRIBUTION"/>
    <property type="match status" value="1"/>
</dbReference>
<keyword evidence="4" id="KW-1185">Reference proteome</keyword>
<evidence type="ECO:0000313" key="3">
    <source>
        <dbReference type="EMBL" id="KAK7283128.1"/>
    </source>
</evidence>
<accession>A0AAN9P0Y6</accession>
<dbReference type="Proteomes" id="UP001372338">
    <property type="component" value="Unassembled WGS sequence"/>
</dbReference>
<dbReference type="AlphaFoldDB" id="A0AAN9P0Y6"/>
<protein>
    <submittedName>
        <fullName evidence="3">Uncharacterized protein</fullName>
    </submittedName>
</protein>
<dbReference type="GO" id="GO:0008356">
    <property type="term" value="P:asymmetric cell division"/>
    <property type="evidence" value="ECO:0007669"/>
    <property type="project" value="InterPro"/>
</dbReference>
<evidence type="ECO:0000256" key="2">
    <source>
        <dbReference type="SAM" id="MobiDB-lite"/>
    </source>
</evidence>
<evidence type="ECO:0000256" key="1">
    <source>
        <dbReference type="SAM" id="Coils"/>
    </source>
</evidence>
<sequence length="336" mass="37671">MDPAGDSPPPPKYGASSSPSISAKCYSSPRRLLSRLFSALSLNKEKHRKIQNHVTDSTNIGTDHSSSPSRQLHRNDTSFKVGVGCGLLYLMAASKSELGKMVELRKEMEMLLQNLKGELQSKNVFPKPLKPGVALACSITDIQEVSCSDSSHPSIHSQTPYAGPDPKCIMVHDGFLEYNKTKQDECADEINELQAEFEFELERLQLYFEGEAAFGDAQQERVEVGFVEDSSSESHSSDFGEIIMDPLEASDDLSFGINPVELERRLHELLEARLRERISELESALECTTQKLIEKEMEVTWWKDTAQLFSQHVPETTRFTFRLDPEAALKLSEVVE</sequence>
<organism evidence="3 4">
    <name type="scientific">Crotalaria pallida</name>
    <name type="common">Smooth rattlebox</name>
    <name type="synonym">Crotalaria striata</name>
    <dbReference type="NCBI Taxonomy" id="3830"/>
    <lineage>
        <taxon>Eukaryota</taxon>
        <taxon>Viridiplantae</taxon>
        <taxon>Streptophyta</taxon>
        <taxon>Embryophyta</taxon>
        <taxon>Tracheophyta</taxon>
        <taxon>Spermatophyta</taxon>
        <taxon>Magnoliopsida</taxon>
        <taxon>eudicotyledons</taxon>
        <taxon>Gunneridae</taxon>
        <taxon>Pentapetalae</taxon>
        <taxon>rosids</taxon>
        <taxon>fabids</taxon>
        <taxon>Fabales</taxon>
        <taxon>Fabaceae</taxon>
        <taxon>Papilionoideae</taxon>
        <taxon>50 kb inversion clade</taxon>
        <taxon>genistoids sensu lato</taxon>
        <taxon>core genistoids</taxon>
        <taxon>Crotalarieae</taxon>
        <taxon>Crotalaria</taxon>
    </lineage>
</organism>
<evidence type="ECO:0000313" key="4">
    <source>
        <dbReference type="Proteomes" id="UP001372338"/>
    </source>
</evidence>
<dbReference type="InterPro" id="IPR040348">
    <property type="entry name" value="POLAR-like"/>
</dbReference>
<feature type="compositionally biased region" description="Polar residues" evidence="2">
    <location>
        <begin position="52"/>
        <end position="70"/>
    </location>
</feature>
<feature type="compositionally biased region" description="Pro residues" evidence="2">
    <location>
        <begin position="1"/>
        <end position="12"/>
    </location>
</feature>
<keyword evidence="1" id="KW-0175">Coiled coil</keyword>